<name>A0A0E9WVC8_ANGAN</name>
<organism evidence="1">
    <name type="scientific">Anguilla anguilla</name>
    <name type="common">European freshwater eel</name>
    <name type="synonym">Muraena anguilla</name>
    <dbReference type="NCBI Taxonomy" id="7936"/>
    <lineage>
        <taxon>Eukaryota</taxon>
        <taxon>Metazoa</taxon>
        <taxon>Chordata</taxon>
        <taxon>Craniata</taxon>
        <taxon>Vertebrata</taxon>
        <taxon>Euteleostomi</taxon>
        <taxon>Actinopterygii</taxon>
        <taxon>Neopterygii</taxon>
        <taxon>Teleostei</taxon>
        <taxon>Anguilliformes</taxon>
        <taxon>Anguillidae</taxon>
        <taxon>Anguilla</taxon>
    </lineage>
</organism>
<reference evidence="1" key="2">
    <citation type="journal article" date="2015" name="Fish Shellfish Immunol.">
        <title>Early steps in the European eel (Anguilla anguilla)-Vibrio vulnificus interaction in the gills: Role of the RtxA13 toxin.</title>
        <authorList>
            <person name="Callol A."/>
            <person name="Pajuelo D."/>
            <person name="Ebbesson L."/>
            <person name="Teles M."/>
            <person name="MacKenzie S."/>
            <person name="Amaro C."/>
        </authorList>
    </citation>
    <scope>NUCLEOTIDE SEQUENCE</scope>
</reference>
<sequence length="82" mass="9163">MSYYREERPFYSSRTVKPDCSADASPACVQVHSSLWKINLESECEESVVLKCALQDDLQATSIHCGSRVSMKSPARSSLYQA</sequence>
<protein>
    <submittedName>
        <fullName evidence="1">Uncharacterized protein</fullName>
    </submittedName>
</protein>
<proteinExistence type="predicted"/>
<dbReference type="EMBL" id="GBXM01015072">
    <property type="protein sequence ID" value="JAH93505.1"/>
    <property type="molecule type" value="Transcribed_RNA"/>
</dbReference>
<dbReference type="AlphaFoldDB" id="A0A0E9WVC8"/>
<reference evidence="1" key="1">
    <citation type="submission" date="2014-11" db="EMBL/GenBank/DDBJ databases">
        <authorList>
            <person name="Amaro Gonzalez C."/>
        </authorList>
    </citation>
    <scope>NUCLEOTIDE SEQUENCE</scope>
</reference>
<accession>A0A0E9WVC8</accession>
<evidence type="ECO:0000313" key="1">
    <source>
        <dbReference type="EMBL" id="JAH93505.1"/>
    </source>
</evidence>